<accession>A0A0A8Z669</accession>
<protein>
    <submittedName>
        <fullName evidence="2">Uncharacterized protein</fullName>
    </submittedName>
</protein>
<keyword evidence="1" id="KW-0812">Transmembrane</keyword>
<keyword evidence="1" id="KW-1133">Transmembrane helix</keyword>
<dbReference type="AlphaFoldDB" id="A0A0A8Z669"/>
<sequence>MLRSVSCSMKSCALSSNVLPSSCSLMRPWATHISASVFTLISYPVGKTMQYRKQRLRLYGR</sequence>
<proteinExistence type="predicted"/>
<organism evidence="2">
    <name type="scientific">Arundo donax</name>
    <name type="common">Giant reed</name>
    <name type="synonym">Donax arundinaceus</name>
    <dbReference type="NCBI Taxonomy" id="35708"/>
    <lineage>
        <taxon>Eukaryota</taxon>
        <taxon>Viridiplantae</taxon>
        <taxon>Streptophyta</taxon>
        <taxon>Embryophyta</taxon>
        <taxon>Tracheophyta</taxon>
        <taxon>Spermatophyta</taxon>
        <taxon>Magnoliopsida</taxon>
        <taxon>Liliopsida</taxon>
        <taxon>Poales</taxon>
        <taxon>Poaceae</taxon>
        <taxon>PACMAD clade</taxon>
        <taxon>Arundinoideae</taxon>
        <taxon>Arundineae</taxon>
        <taxon>Arundo</taxon>
    </lineage>
</organism>
<evidence type="ECO:0000313" key="2">
    <source>
        <dbReference type="EMBL" id="JAD32250.1"/>
    </source>
</evidence>
<dbReference type="EMBL" id="GBRH01265645">
    <property type="protein sequence ID" value="JAD32250.1"/>
    <property type="molecule type" value="Transcribed_RNA"/>
</dbReference>
<reference evidence="2" key="2">
    <citation type="journal article" date="2015" name="Data Brief">
        <title>Shoot transcriptome of the giant reed, Arundo donax.</title>
        <authorList>
            <person name="Barrero R.A."/>
            <person name="Guerrero F.D."/>
            <person name="Moolhuijzen P."/>
            <person name="Goolsby J.A."/>
            <person name="Tidwell J."/>
            <person name="Bellgard S.E."/>
            <person name="Bellgard M.I."/>
        </authorList>
    </citation>
    <scope>NUCLEOTIDE SEQUENCE</scope>
    <source>
        <tissue evidence="2">Shoot tissue taken approximately 20 cm above the soil surface</tissue>
    </source>
</reference>
<keyword evidence="1" id="KW-0472">Membrane</keyword>
<reference evidence="2" key="1">
    <citation type="submission" date="2014-09" db="EMBL/GenBank/DDBJ databases">
        <authorList>
            <person name="Magalhaes I.L.F."/>
            <person name="Oliveira U."/>
            <person name="Santos F.R."/>
            <person name="Vidigal T.H.D.A."/>
            <person name="Brescovit A.D."/>
            <person name="Santos A.J."/>
        </authorList>
    </citation>
    <scope>NUCLEOTIDE SEQUENCE</scope>
    <source>
        <tissue evidence="2">Shoot tissue taken approximately 20 cm above the soil surface</tissue>
    </source>
</reference>
<evidence type="ECO:0000256" key="1">
    <source>
        <dbReference type="SAM" id="Phobius"/>
    </source>
</evidence>
<feature type="transmembrane region" description="Helical" evidence="1">
    <location>
        <begin position="29"/>
        <end position="46"/>
    </location>
</feature>
<name>A0A0A8Z669_ARUDO</name>